<evidence type="ECO:0000259" key="2">
    <source>
        <dbReference type="PROSITE" id="PS50878"/>
    </source>
</evidence>
<sequence>MAIPERGAVWLQAPQEHPQGGPWRSWSITSATFYRVGVMTSLFVDLEGAFDSASHEGILRKLASMGSRDHPPPGSGHSCQAGFFQVGGWCLHLSFPPMQRGVPQGSIPQPFAVQCPPLRPPHSSPTLTFLSNADDITIISRANTQAQAQLCLQGGSGYTN</sequence>
<dbReference type="PROSITE" id="PS50878">
    <property type="entry name" value="RT_POL"/>
    <property type="match status" value="1"/>
</dbReference>
<name>A0A8J5D1G2_CHIOP</name>
<dbReference type="Proteomes" id="UP000770661">
    <property type="component" value="Unassembled WGS sequence"/>
</dbReference>
<protein>
    <recommendedName>
        <fullName evidence="2">Reverse transcriptase domain-containing protein</fullName>
    </recommendedName>
</protein>
<comment type="caution">
    <text evidence="3">The sequence shown here is derived from an EMBL/GenBank/DDBJ whole genome shotgun (WGS) entry which is preliminary data.</text>
</comment>
<reference evidence="3" key="1">
    <citation type="submission" date="2020-07" db="EMBL/GenBank/DDBJ databases">
        <title>The High-quality genome of the commercially important snow crab, Chionoecetes opilio.</title>
        <authorList>
            <person name="Jeong J.-H."/>
            <person name="Ryu S."/>
        </authorList>
    </citation>
    <scope>NUCLEOTIDE SEQUENCE</scope>
    <source>
        <strain evidence="3">MADBK_172401_WGS</strain>
        <tissue evidence="3">Digestive gland</tissue>
    </source>
</reference>
<keyword evidence="4" id="KW-1185">Reference proteome</keyword>
<feature type="domain" description="Reverse transcriptase" evidence="2">
    <location>
        <begin position="1"/>
        <end position="160"/>
    </location>
</feature>
<gene>
    <name evidence="3" type="ORF">GWK47_039186</name>
</gene>
<evidence type="ECO:0000313" key="4">
    <source>
        <dbReference type="Proteomes" id="UP000770661"/>
    </source>
</evidence>
<accession>A0A8J5D1G2</accession>
<evidence type="ECO:0000256" key="1">
    <source>
        <dbReference type="SAM" id="MobiDB-lite"/>
    </source>
</evidence>
<organism evidence="3 4">
    <name type="scientific">Chionoecetes opilio</name>
    <name type="common">Atlantic snow crab</name>
    <name type="synonym">Cancer opilio</name>
    <dbReference type="NCBI Taxonomy" id="41210"/>
    <lineage>
        <taxon>Eukaryota</taxon>
        <taxon>Metazoa</taxon>
        <taxon>Ecdysozoa</taxon>
        <taxon>Arthropoda</taxon>
        <taxon>Crustacea</taxon>
        <taxon>Multicrustacea</taxon>
        <taxon>Malacostraca</taxon>
        <taxon>Eumalacostraca</taxon>
        <taxon>Eucarida</taxon>
        <taxon>Decapoda</taxon>
        <taxon>Pleocyemata</taxon>
        <taxon>Brachyura</taxon>
        <taxon>Eubrachyura</taxon>
        <taxon>Majoidea</taxon>
        <taxon>Majidae</taxon>
        <taxon>Chionoecetes</taxon>
    </lineage>
</organism>
<evidence type="ECO:0000313" key="3">
    <source>
        <dbReference type="EMBL" id="KAG0725130.1"/>
    </source>
</evidence>
<dbReference type="InterPro" id="IPR000477">
    <property type="entry name" value="RT_dom"/>
</dbReference>
<proteinExistence type="predicted"/>
<dbReference type="OrthoDB" id="6381911at2759"/>
<feature type="region of interest" description="Disordered" evidence="1">
    <location>
        <begin position="1"/>
        <end position="22"/>
    </location>
</feature>
<dbReference type="EMBL" id="JACEEZ010005975">
    <property type="protein sequence ID" value="KAG0725130.1"/>
    <property type="molecule type" value="Genomic_DNA"/>
</dbReference>
<dbReference type="AlphaFoldDB" id="A0A8J5D1G2"/>